<evidence type="ECO:0000313" key="5">
    <source>
        <dbReference type="Proteomes" id="UP001498398"/>
    </source>
</evidence>
<dbReference type="Proteomes" id="UP001498398">
    <property type="component" value="Unassembled WGS sequence"/>
</dbReference>
<feature type="transmembrane region" description="Helical" evidence="2">
    <location>
        <begin position="147"/>
        <end position="164"/>
    </location>
</feature>
<feature type="region of interest" description="Disordered" evidence="1">
    <location>
        <begin position="1"/>
        <end position="113"/>
    </location>
</feature>
<evidence type="ECO:0000313" key="4">
    <source>
        <dbReference type="EMBL" id="KAK7461058.1"/>
    </source>
</evidence>
<dbReference type="InterPro" id="IPR045338">
    <property type="entry name" value="DUF6535"/>
</dbReference>
<name>A0ABR1JIX2_9AGAR</name>
<evidence type="ECO:0000259" key="3">
    <source>
        <dbReference type="Pfam" id="PF20153"/>
    </source>
</evidence>
<feature type="transmembrane region" description="Helical" evidence="2">
    <location>
        <begin position="218"/>
        <end position="241"/>
    </location>
</feature>
<feature type="compositionally biased region" description="Polar residues" evidence="1">
    <location>
        <begin position="32"/>
        <end position="48"/>
    </location>
</feature>
<protein>
    <recommendedName>
        <fullName evidence="3">DUF6535 domain-containing protein</fullName>
    </recommendedName>
</protein>
<sequence>MASPFASTSTSTPVALPSNPSPMDSAAVASENARSTSSTQQPRASVENSCEEIFNDSNQGEHARSPQPDANRSARKAEKKTQGPLPGMTEYQSTYSGNRDHDYEKKYPPDPIGGEVSDDARVWKVYLDEAERYDDEMLKGFQATIDTLLVFAALFSAVVTTFVIQTSQVLQPDYTQITAHLLLEQIQLLRAAGNVTAINEVPPSSLGLESTSFSTTDLWINGLFFASLSLSLAVALASVLVKQWLQYYNSPISGSTKDCALMRQSRFEGFSKWGLYFLLDWSFLSQNSICHSVGP</sequence>
<dbReference type="EMBL" id="JBANRG010000014">
    <property type="protein sequence ID" value="KAK7461058.1"/>
    <property type="molecule type" value="Genomic_DNA"/>
</dbReference>
<comment type="caution">
    <text evidence="4">The sequence shown here is derived from an EMBL/GenBank/DDBJ whole genome shotgun (WGS) entry which is preliminary data.</text>
</comment>
<keyword evidence="2" id="KW-0812">Transmembrane</keyword>
<accession>A0ABR1JIX2</accession>
<reference evidence="4 5" key="1">
    <citation type="submission" date="2024-01" db="EMBL/GenBank/DDBJ databases">
        <title>A draft genome for the cacao thread blight pathogen Marasmiellus scandens.</title>
        <authorList>
            <person name="Baruah I.K."/>
            <person name="Leung J."/>
            <person name="Bukari Y."/>
            <person name="Amoako-Attah I."/>
            <person name="Meinhardt L.W."/>
            <person name="Bailey B.A."/>
            <person name="Cohen S.P."/>
        </authorList>
    </citation>
    <scope>NUCLEOTIDE SEQUENCE [LARGE SCALE GENOMIC DNA]</scope>
    <source>
        <strain evidence="4 5">GH-19</strain>
    </source>
</reference>
<feature type="domain" description="DUF6535" evidence="3">
    <location>
        <begin position="123"/>
        <end position="280"/>
    </location>
</feature>
<proteinExistence type="predicted"/>
<organism evidence="4 5">
    <name type="scientific">Marasmiellus scandens</name>
    <dbReference type="NCBI Taxonomy" id="2682957"/>
    <lineage>
        <taxon>Eukaryota</taxon>
        <taxon>Fungi</taxon>
        <taxon>Dikarya</taxon>
        <taxon>Basidiomycota</taxon>
        <taxon>Agaricomycotina</taxon>
        <taxon>Agaricomycetes</taxon>
        <taxon>Agaricomycetidae</taxon>
        <taxon>Agaricales</taxon>
        <taxon>Marasmiineae</taxon>
        <taxon>Omphalotaceae</taxon>
        <taxon>Marasmiellus</taxon>
    </lineage>
</organism>
<keyword evidence="5" id="KW-1185">Reference proteome</keyword>
<keyword evidence="2" id="KW-1133">Transmembrane helix</keyword>
<evidence type="ECO:0000256" key="2">
    <source>
        <dbReference type="SAM" id="Phobius"/>
    </source>
</evidence>
<dbReference type="Pfam" id="PF20153">
    <property type="entry name" value="DUF6535"/>
    <property type="match status" value="1"/>
</dbReference>
<evidence type="ECO:0000256" key="1">
    <source>
        <dbReference type="SAM" id="MobiDB-lite"/>
    </source>
</evidence>
<gene>
    <name evidence="4" type="ORF">VKT23_008987</name>
</gene>
<keyword evidence="2" id="KW-0472">Membrane</keyword>
<feature type="compositionally biased region" description="Basic and acidic residues" evidence="1">
    <location>
        <begin position="98"/>
        <end position="108"/>
    </location>
</feature>